<feature type="compositionally biased region" description="Basic residues" evidence="1">
    <location>
        <begin position="180"/>
        <end position="192"/>
    </location>
</feature>
<comment type="caution">
    <text evidence="2">The sequence shown here is derived from an EMBL/GenBank/DDBJ whole genome shotgun (WGS) entry which is preliminary data.</text>
</comment>
<sequence length="525" mass="62575">MENPGEIRILAPMRDIVKILALLSIFVLSPKSSNLSPSRQNGRQVCCPDVIEILQEICLEKIPFLYCIKISCKMASTWDDSRIVTPYMPSLFQLASVSVAIILFNQFDIELMEEVFAEIQNKNPPTQWKGPMRRNRGKGQQEGTVGNDDEEAQKTTSPRRHRGKRRREGTGENGDERAQRKTTSRRHRRKRRLEGSEENSDEKAQMERVTRRHKGRQRREGTEEDGDEKAQRKTTTRNRREKRRREDKLENLKVNRAKESLLFIPDHLRKTVLESFRGLHYEIENWRTEHMDDINYKYTINLRPEGTVDRIETAYHMVLDKRINIRKRFEMACMYCLEKRIRTLWAEMEASGQTDIFETDDNTMVRFWVRWMREGSRVPWTQAAREYLDPPSSSKVPIPRFSAFLPLLRPEDRQRFLTSLRFATPDDLRFCLYALTKEEEEQILKLDVSGLLCLYLDWPLQRFFLETARKVWDYMDNDSFRNVLDNIIYKKYRRKKLDYSELFRGFWNSSPNHLRRRCERLPICD</sequence>
<proteinExistence type="predicted"/>
<evidence type="ECO:0000256" key="1">
    <source>
        <dbReference type="SAM" id="MobiDB-lite"/>
    </source>
</evidence>
<feature type="compositionally biased region" description="Basic residues" evidence="1">
    <location>
        <begin position="232"/>
        <end position="243"/>
    </location>
</feature>
<evidence type="ECO:0000313" key="2">
    <source>
        <dbReference type="EMBL" id="GBM65678.1"/>
    </source>
</evidence>
<feature type="region of interest" description="Disordered" evidence="1">
    <location>
        <begin position="122"/>
        <end position="246"/>
    </location>
</feature>
<feature type="compositionally biased region" description="Basic and acidic residues" evidence="1">
    <location>
        <begin position="168"/>
        <end position="179"/>
    </location>
</feature>
<reference evidence="2 3" key="1">
    <citation type="journal article" date="2019" name="Sci. Rep.">
        <title>Orb-weaving spider Araneus ventricosus genome elucidates the spidroin gene catalogue.</title>
        <authorList>
            <person name="Kono N."/>
            <person name="Nakamura H."/>
            <person name="Ohtoshi R."/>
            <person name="Moran D.A.P."/>
            <person name="Shinohara A."/>
            <person name="Yoshida Y."/>
            <person name="Fujiwara M."/>
            <person name="Mori M."/>
            <person name="Tomita M."/>
            <person name="Arakawa K."/>
        </authorList>
    </citation>
    <scope>NUCLEOTIDE SEQUENCE [LARGE SCALE GENOMIC DNA]</scope>
</reference>
<organism evidence="2 3">
    <name type="scientific">Araneus ventricosus</name>
    <name type="common">Orbweaver spider</name>
    <name type="synonym">Epeira ventricosa</name>
    <dbReference type="NCBI Taxonomy" id="182803"/>
    <lineage>
        <taxon>Eukaryota</taxon>
        <taxon>Metazoa</taxon>
        <taxon>Ecdysozoa</taxon>
        <taxon>Arthropoda</taxon>
        <taxon>Chelicerata</taxon>
        <taxon>Arachnida</taxon>
        <taxon>Araneae</taxon>
        <taxon>Araneomorphae</taxon>
        <taxon>Entelegynae</taxon>
        <taxon>Araneoidea</taxon>
        <taxon>Araneidae</taxon>
        <taxon>Araneus</taxon>
    </lineage>
</organism>
<accession>A0A4Y2HKB6</accession>
<evidence type="ECO:0000313" key="3">
    <source>
        <dbReference type="Proteomes" id="UP000499080"/>
    </source>
</evidence>
<name>A0A4Y2HKB6_ARAVE</name>
<feature type="compositionally biased region" description="Basic residues" evidence="1">
    <location>
        <begin position="157"/>
        <end position="167"/>
    </location>
</feature>
<gene>
    <name evidence="2" type="ORF">AVEN_148267_1</name>
</gene>
<dbReference type="AlphaFoldDB" id="A0A4Y2HKB6"/>
<dbReference type="OrthoDB" id="6443573at2759"/>
<dbReference type="Proteomes" id="UP000499080">
    <property type="component" value="Unassembled WGS sequence"/>
</dbReference>
<keyword evidence="3" id="KW-1185">Reference proteome</keyword>
<protein>
    <submittedName>
        <fullName evidence="2">Uncharacterized protein</fullName>
    </submittedName>
</protein>
<dbReference type="EMBL" id="BGPR01001988">
    <property type="protein sequence ID" value="GBM65678.1"/>
    <property type="molecule type" value="Genomic_DNA"/>
</dbReference>